<organism evidence="3 4">
    <name type="scientific">Tepidimicrobium xylanilyticum</name>
    <dbReference type="NCBI Taxonomy" id="1123352"/>
    <lineage>
        <taxon>Bacteria</taxon>
        <taxon>Bacillati</taxon>
        <taxon>Bacillota</taxon>
        <taxon>Tissierellia</taxon>
        <taxon>Tissierellales</taxon>
        <taxon>Tepidimicrobiaceae</taxon>
        <taxon>Tepidimicrobium</taxon>
    </lineage>
</organism>
<proteinExistence type="inferred from homology"/>
<keyword evidence="3" id="KW-0378">Hydrolase</keyword>
<comment type="similarity">
    <text evidence="1">Belongs to the peptidase M20A family.</text>
</comment>
<dbReference type="Proteomes" id="UP000198828">
    <property type="component" value="Unassembled WGS sequence"/>
</dbReference>
<dbReference type="SUPFAM" id="SSF53187">
    <property type="entry name" value="Zn-dependent exopeptidases"/>
    <property type="match status" value="1"/>
</dbReference>
<gene>
    <name evidence="3" type="ORF">SAMN05660923_00269</name>
</gene>
<dbReference type="PANTHER" id="PTHR30575">
    <property type="entry name" value="PEPTIDASE M20"/>
    <property type="match status" value="1"/>
</dbReference>
<dbReference type="Gene3D" id="3.30.70.360">
    <property type="match status" value="1"/>
</dbReference>
<dbReference type="PIRSF" id="PIRSF037226">
    <property type="entry name" value="Amidohydrolase_ACY1L2_prd"/>
    <property type="match status" value="1"/>
</dbReference>
<dbReference type="SUPFAM" id="SSF55031">
    <property type="entry name" value="Bacterial exopeptidase dimerisation domain"/>
    <property type="match status" value="1"/>
</dbReference>
<keyword evidence="4" id="KW-1185">Reference proteome</keyword>
<evidence type="ECO:0000313" key="3">
    <source>
        <dbReference type="EMBL" id="SDW13322.1"/>
    </source>
</evidence>
<name>A0A1H2R1H6_9FIRM</name>
<dbReference type="InterPro" id="IPR052030">
    <property type="entry name" value="Peptidase_M20/M20A_hydrolases"/>
</dbReference>
<dbReference type="GO" id="GO:0046657">
    <property type="term" value="P:folic acid catabolic process"/>
    <property type="evidence" value="ECO:0007669"/>
    <property type="project" value="TreeGrafter"/>
</dbReference>
<dbReference type="GO" id="GO:0016805">
    <property type="term" value="F:dipeptidase activity"/>
    <property type="evidence" value="ECO:0007669"/>
    <property type="project" value="InterPro"/>
</dbReference>
<sequence>MWNVTAITGQAVLQNKKKSSGGGSMRVKVLSLIEEIKDELIDLSKYIYDNPELGYEEFKSSKAHVDILKKYNFNVEESYLGMKTAFRAEYKGEKEGPTIAYLAEYDALPDIGHGCGHNLLGTVSTGAGIVLSKLIGEIGGKVLVIGTPAEETSGAKVVMVEKGAFDGVDVAMMVHPDAEYYQSGTSLALEAIQFTFKGKSSHAASAPEEGINALDGVIQTFNAINALREHILPTARIHGVIIEGGKAANIVPDLAIAQFYVRATTKKYLKELSEKVKNCARAASLATGADLEITNYEISYDNMVTNKTLSQRYNENLKSLGIEDCEKIKHTTGSLDMGNVSHVCPAIHPYFGIKRNSRIVPHTREMAEATLTPEAHESMVKTIAALVLTSVDVIVDKELLKEIKEEFNSNKDI</sequence>
<reference evidence="3 4" key="1">
    <citation type="submission" date="2016-10" db="EMBL/GenBank/DDBJ databases">
        <authorList>
            <person name="de Groot N.N."/>
        </authorList>
    </citation>
    <scope>NUCLEOTIDE SEQUENCE [LARGE SCALE GENOMIC DNA]</scope>
    <source>
        <strain evidence="3 4">DSM 23310</strain>
    </source>
</reference>
<dbReference type="InterPro" id="IPR036264">
    <property type="entry name" value="Bact_exopeptidase_dim_dom"/>
</dbReference>
<dbReference type="CDD" id="cd05672">
    <property type="entry name" value="M20_ACY1L2-like"/>
    <property type="match status" value="1"/>
</dbReference>
<dbReference type="InterPro" id="IPR017144">
    <property type="entry name" value="Xaa-Arg_dipeptidase"/>
</dbReference>
<dbReference type="Gene3D" id="3.40.630.10">
    <property type="entry name" value="Zn peptidases"/>
    <property type="match status" value="1"/>
</dbReference>
<dbReference type="InterPro" id="IPR011650">
    <property type="entry name" value="Peptidase_M20_dimer"/>
</dbReference>
<evidence type="ECO:0000259" key="2">
    <source>
        <dbReference type="Pfam" id="PF07687"/>
    </source>
</evidence>
<accession>A0A1H2R1H6</accession>
<evidence type="ECO:0000256" key="1">
    <source>
        <dbReference type="PIRNR" id="PIRNR037226"/>
    </source>
</evidence>
<evidence type="ECO:0000313" key="4">
    <source>
        <dbReference type="Proteomes" id="UP000198828"/>
    </source>
</evidence>
<dbReference type="GO" id="GO:0005737">
    <property type="term" value="C:cytoplasm"/>
    <property type="evidence" value="ECO:0007669"/>
    <property type="project" value="TreeGrafter"/>
</dbReference>
<dbReference type="PANTHER" id="PTHR30575:SF0">
    <property type="entry name" value="XAA-ARG DIPEPTIDASE"/>
    <property type="match status" value="1"/>
</dbReference>
<dbReference type="InterPro" id="IPR002933">
    <property type="entry name" value="Peptidase_M20"/>
</dbReference>
<dbReference type="NCBIfam" id="TIGR01891">
    <property type="entry name" value="amidohydrolases"/>
    <property type="match status" value="1"/>
</dbReference>
<dbReference type="GO" id="GO:0071713">
    <property type="term" value="F:para-aminobenzoyl-glutamate hydrolase activity"/>
    <property type="evidence" value="ECO:0007669"/>
    <property type="project" value="TreeGrafter"/>
</dbReference>
<dbReference type="InterPro" id="IPR017439">
    <property type="entry name" value="Amidohydrolase"/>
</dbReference>
<dbReference type="Pfam" id="PF07687">
    <property type="entry name" value="M20_dimer"/>
    <property type="match status" value="1"/>
</dbReference>
<dbReference type="Pfam" id="PF01546">
    <property type="entry name" value="Peptidase_M20"/>
    <property type="match status" value="1"/>
</dbReference>
<feature type="domain" description="Peptidase M20 dimerisation" evidence="2">
    <location>
        <begin position="194"/>
        <end position="283"/>
    </location>
</feature>
<dbReference type="EMBL" id="FNNG01000001">
    <property type="protein sequence ID" value="SDW13322.1"/>
    <property type="molecule type" value="Genomic_DNA"/>
</dbReference>
<dbReference type="AlphaFoldDB" id="A0A1H2R1H6"/>
<protein>
    <recommendedName>
        <fullName evidence="1">Peptidase M20 domain-containing protein 2</fullName>
    </recommendedName>
</protein>
<dbReference type="FunFam" id="3.30.70.360:FF:000004">
    <property type="entry name" value="Peptidase M20 domain-containing protein 2"/>
    <property type="match status" value="1"/>
</dbReference>